<evidence type="ECO:0000259" key="11">
    <source>
        <dbReference type="Pfam" id="PF01435"/>
    </source>
</evidence>
<dbReference type="EC" id="3.4.24.-" evidence="12"/>
<protein>
    <submittedName>
        <fullName evidence="12">Protease HtpX homolog</fullName>
        <ecNumber evidence="12">3.4.24.-</ecNumber>
    </submittedName>
</protein>
<name>A0A380MSN2_9GAMM</name>
<comment type="similarity">
    <text evidence="10">Belongs to the peptidase M48 family.</text>
</comment>
<dbReference type="InterPro" id="IPR050083">
    <property type="entry name" value="HtpX_protease"/>
</dbReference>
<dbReference type="GO" id="GO:0006508">
    <property type="term" value="P:proteolysis"/>
    <property type="evidence" value="ECO:0007669"/>
    <property type="project" value="UniProtKB-KW"/>
</dbReference>
<dbReference type="EMBL" id="UHIC01000001">
    <property type="protein sequence ID" value="SUO95590.1"/>
    <property type="molecule type" value="Genomic_DNA"/>
</dbReference>
<evidence type="ECO:0000256" key="8">
    <source>
        <dbReference type="ARBA" id="ARBA00023049"/>
    </source>
</evidence>
<accession>A0A380MSN2</accession>
<evidence type="ECO:0000256" key="9">
    <source>
        <dbReference type="ARBA" id="ARBA00023136"/>
    </source>
</evidence>
<dbReference type="PANTHER" id="PTHR43221">
    <property type="entry name" value="PROTEASE HTPX"/>
    <property type="match status" value="1"/>
</dbReference>
<feature type="domain" description="Peptidase M48" evidence="11">
    <location>
        <begin position="43"/>
        <end position="252"/>
    </location>
</feature>
<proteinExistence type="inferred from homology"/>
<evidence type="ECO:0000256" key="4">
    <source>
        <dbReference type="ARBA" id="ARBA00022723"/>
    </source>
</evidence>
<keyword evidence="7" id="KW-1133">Transmembrane helix</keyword>
<dbReference type="AlphaFoldDB" id="A0A380MSN2"/>
<dbReference type="Proteomes" id="UP000254601">
    <property type="component" value="Unassembled WGS sequence"/>
</dbReference>
<evidence type="ECO:0000256" key="5">
    <source>
        <dbReference type="ARBA" id="ARBA00022801"/>
    </source>
</evidence>
<keyword evidence="2 10" id="KW-0645">Protease</keyword>
<evidence type="ECO:0000256" key="10">
    <source>
        <dbReference type="RuleBase" id="RU003983"/>
    </source>
</evidence>
<dbReference type="GO" id="GO:0046872">
    <property type="term" value="F:metal ion binding"/>
    <property type="evidence" value="ECO:0007669"/>
    <property type="project" value="UniProtKB-KW"/>
</dbReference>
<evidence type="ECO:0000256" key="6">
    <source>
        <dbReference type="ARBA" id="ARBA00022833"/>
    </source>
</evidence>
<dbReference type="Gene3D" id="3.30.2010.10">
    <property type="entry name" value="Metalloproteases ('zincins'), catalytic domain"/>
    <property type="match status" value="1"/>
</dbReference>
<keyword evidence="8 10" id="KW-0482">Metalloprotease</keyword>
<keyword evidence="9" id="KW-0472">Membrane</keyword>
<keyword evidence="5 10" id="KW-0378">Hydrolase</keyword>
<evidence type="ECO:0000313" key="12">
    <source>
        <dbReference type="EMBL" id="SUO95590.1"/>
    </source>
</evidence>
<evidence type="ECO:0000256" key="1">
    <source>
        <dbReference type="ARBA" id="ARBA00022475"/>
    </source>
</evidence>
<dbReference type="InterPro" id="IPR001915">
    <property type="entry name" value="Peptidase_M48"/>
</dbReference>
<keyword evidence="1" id="KW-1003">Cell membrane</keyword>
<dbReference type="Pfam" id="PF01435">
    <property type="entry name" value="Peptidase_M48"/>
    <property type="match status" value="1"/>
</dbReference>
<evidence type="ECO:0000256" key="7">
    <source>
        <dbReference type="ARBA" id="ARBA00022989"/>
    </source>
</evidence>
<keyword evidence="4" id="KW-0479">Metal-binding</keyword>
<keyword evidence="6 10" id="KW-0862">Zinc</keyword>
<evidence type="ECO:0000256" key="2">
    <source>
        <dbReference type="ARBA" id="ARBA00022670"/>
    </source>
</evidence>
<gene>
    <name evidence="12" type="primary">htpX</name>
    <name evidence="12" type="ORF">NCTC13337_01472</name>
</gene>
<dbReference type="GO" id="GO:0004222">
    <property type="term" value="F:metalloendopeptidase activity"/>
    <property type="evidence" value="ECO:0007669"/>
    <property type="project" value="InterPro"/>
</dbReference>
<sequence>MVVALEAYFSAQKALREKSAGKLAQALGAKPIAMKQGDWFRILNNVVEEMAVASGTLPPEVFYLPQDKSINAFVLGGAERSVALVVSQGLIKYLSRDEQQAVIAHEFGHIVNEDVFLYSQLSAVLAGFYALSQLGQGGIGVSAGREFFWRGIREPSFLVKALSSAGGILFYIGQWIQAAFSREREWMADARAVQFTRHSESLIMALKKALALQVLEMRPFEMPDTQAHFLFIRYFTQTMRFATHPALSDRIMRYGGQIDQKEIDALAFDIRTKRLYSGADKPIALNRQAFTANLLYPILIIVQKQREAPNFSQRLSEEERVALLLAFFAYHSGFNEFELAQLSIELPIPMTMLTQGFIKIEKIDPIAQIPCYFNLLQNTPKAELAKL</sequence>
<keyword evidence="13" id="KW-1185">Reference proteome</keyword>
<comment type="cofactor">
    <cofactor evidence="10">
        <name>Zn(2+)</name>
        <dbReference type="ChEBI" id="CHEBI:29105"/>
    </cofactor>
    <text evidence="10">Binds 1 zinc ion per subunit.</text>
</comment>
<reference evidence="12 13" key="1">
    <citation type="submission" date="2018-06" db="EMBL/GenBank/DDBJ databases">
        <authorList>
            <consortium name="Pathogen Informatics"/>
            <person name="Doyle S."/>
        </authorList>
    </citation>
    <scope>NUCLEOTIDE SEQUENCE [LARGE SCALE GENOMIC DNA]</scope>
    <source>
        <strain evidence="12 13">NCTC13337</strain>
    </source>
</reference>
<evidence type="ECO:0000256" key="3">
    <source>
        <dbReference type="ARBA" id="ARBA00022692"/>
    </source>
</evidence>
<evidence type="ECO:0000313" key="13">
    <source>
        <dbReference type="Proteomes" id="UP000254601"/>
    </source>
</evidence>
<dbReference type="PANTHER" id="PTHR43221:SF2">
    <property type="entry name" value="PROTEASE HTPX HOMOLOG"/>
    <property type="match status" value="1"/>
</dbReference>
<keyword evidence="3" id="KW-0812">Transmembrane</keyword>
<organism evidence="12 13">
    <name type="scientific">Suttonella ornithocola</name>
    <dbReference type="NCBI Taxonomy" id="279832"/>
    <lineage>
        <taxon>Bacteria</taxon>
        <taxon>Pseudomonadati</taxon>
        <taxon>Pseudomonadota</taxon>
        <taxon>Gammaproteobacteria</taxon>
        <taxon>Cardiobacteriales</taxon>
        <taxon>Cardiobacteriaceae</taxon>
        <taxon>Suttonella</taxon>
    </lineage>
</organism>